<protein>
    <recommendedName>
        <fullName evidence="4">DDE Tnp4 domain-containing protein</fullName>
    </recommendedName>
</protein>
<dbReference type="Proteomes" id="UP000186922">
    <property type="component" value="Unassembled WGS sequence"/>
</dbReference>
<keyword evidence="3" id="KW-1185">Reference proteome</keyword>
<dbReference type="EMBL" id="BDGG01000006">
    <property type="protein sequence ID" value="GAV00419.1"/>
    <property type="molecule type" value="Genomic_DNA"/>
</dbReference>
<dbReference type="OrthoDB" id="6075055at2759"/>
<evidence type="ECO:0000313" key="2">
    <source>
        <dbReference type="EMBL" id="GAV00419.1"/>
    </source>
</evidence>
<feature type="transmembrane region" description="Helical" evidence="1">
    <location>
        <begin position="6"/>
        <end position="22"/>
    </location>
</feature>
<sequence>MARDLVLAVSSGAISELGFLLLNRHRKRRQTKWNGNRFKLSRFSDVDCIEVFRFTRYDIRRIRSLLHFPPKFKLWNRMVVPSEEVLCLVLARLSYPRWLTDLCPLFLRHRTVLSNMFNIGVDFIHARTANHLSSLQQPFISPRRLELYAANVDEVTDRLTGPMKVWAFIDGTTRPVCRPIENQRIVYNGKDRVHALKFQAVTTPGGLIIHLAGPIDGARHDSKKSTSGTGRGEDGGDWASLQAVW</sequence>
<dbReference type="PANTHER" id="PTHR34615:SF1">
    <property type="entry name" value="PX DOMAIN-CONTAINING PROTEIN"/>
    <property type="match status" value="1"/>
</dbReference>
<dbReference type="AlphaFoldDB" id="A0A1D1VPF4"/>
<comment type="caution">
    <text evidence="2">The sequence shown here is derived from an EMBL/GenBank/DDBJ whole genome shotgun (WGS) entry which is preliminary data.</text>
</comment>
<dbReference type="STRING" id="947166.A0A1D1VPF4"/>
<keyword evidence="1" id="KW-1133">Transmembrane helix</keyword>
<reference evidence="2 3" key="1">
    <citation type="journal article" date="2016" name="Nat. Commun.">
        <title>Extremotolerant tardigrade genome and improved radiotolerance of human cultured cells by tardigrade-unique protein.</title>
        <authorList>
            <person name="Hashimoto T."/>
            <person name="Horikawa D.D."/>
            <person name="Saito Y."/>
            <person name="Kuwahara H."/>
            <person name="Kozuka-Hata H."/>
            <person name="Shin-I T."/>
            <person name="Minakuchi Y."/>
            <person name="Ohishi K."/>
            <person name="Motoyama A."/>
            <person name="Aizu T."/>
            <person name="Enomoto A."/>
            <person name="Kondo K."/>
            <person name="Tanaka S."/>
            <person name="Hara Y."/>
            <person name="Koshikawa S."/>
            <person name="Sagara H."/>
            <person name="Miura T."/>
            <person name="Yokobori S."/>
            <person name="Miyagawa K."/>
            <person name="Suzuki Y."/>
            <person name="Kubo T."/>
            <person name="Oyama M."/>
            <person name="Kohara Y."/>
            <person name="Fujiyama A."/>
            <person name="Arakawa K."/>
            <person name="Katayama T."/>
            <person name="Toyoda A."/>
            <person name="Kunieda T."/>
        </authorList>
    </citation>
    <scope>NUCLEOTIDE SEQUENCE [LARGE SCALE GENOMIC DNA]</scope>
    <source>
        <strain evidence="2 3">YOKOZUNA-1</strain>
    </source>
</reference>
<proteinExistence type="predicted"/>
<organism evidence="2 3">
    <name type="scientific">Ramazzottius varieornatus</name>
    <name type="common">Water bear</name>
    <name type="synonym">Tardigrade</name>
    <dbReference type="NCBI Taxonomy" id="947166"/>
    <lineage>
        <taxon>Eukaryota</taxon>
        <taxon>Metazoa</taxon>
        <taxon>Ecdysozoa</taxon>
        <taxon>Tardigrada</taxon>
        <taxon>Eutardigrada</taxon>
        <taxon>Parachela</taxon>
        <taxon>Hypsibioidea</taxon>
        <taxon>Ramazzottiidae</taxon>
        <taxon>Ramazzottius</taxon>
    </lineage>
</organism>
<name>A0A1D1VPF4_RAMVA</name>
<keyword evidence="1" id="KW-0812">Transmembrane</keyword>
<evidence type="ECO:0000313" key="3">
    <source>
        <dbReference type="Proteomes" id="UP000186922"/>
    </source>
</evidence>
<gene>
    <name evidence="2" type="primary">RvY_11268-1</name>
    <name evidence="2" type="synonym">RvY_11268.1</name>
    <name evidence="2" type="ORF">RvY_11268</name>
</gene>
<keyword evidence="1" id="KW-0472">Membrane</keyword>
<evidence type="ECO:0000256" key="1">
    <source>
        <dbReference type="SAM" id="Phobius"/>
    </source>
</evidence>
<accession>A0A1D1VPF4</accession>
<dbReference type="PANTHER" id="PTHR34615">
    <property type="entry name" value="PX DOMAIN-CONTAINING PROTEIN"/>
    <property type="match status" value="1"/>
</dbReference>
<evidence type="ECO:0008006" key="4">
    <source>
        <dbReference type="Google" id="ProtNLM"/>
    </source>
</evidence>